<dbReference type="Gene3D" id="3.30.300.70">
    <property type="entry name" value="RimP-like superfamily, N-terminal"/>
    <property type="match status" value="1"/>
</dbReference>
<evidence type="ECO:0000256" key="1">
    <source>
        <dbReference type="ARBA" id="ARBA00022490"/>
    </source>
</evidence>
<evidence type="ECO:0000313" key="8">
    <source>
        <dbReference type="Proteomes" id="UP000535543"/>
    </source>
</evidence>
<dbReference type="SUPFAM" id="SSF75420">
    <property type="entry name" value="YhbC-like, N-terminal domain"/>
    <property type="match status" value="1"/>
</dbReference>
<dbReference type="InterPro" id="IPR028998">
    <property type="entry name" value="RimP_C"/>
</dbReference>
<dbReference type="Proteomes" id="UP000535543">
    <property type="component" value="Unassembled WGS sequence"/>
</dbReference>
<evidence type="ECO:0000259" key="6">
    <source>
        <dbReference type="Pfam" id="PF17384"/>
    </source>
</evidence>
<gene>
    <name evidence="3 7" type="primary">rimP</name>
    <name evidence="7" type="ORF">FGL95_03950</name>
</gene>
<dbReference type="SUPFAM" id="SSF74942">
    <property type="entry name" value="YhbC-like, C-terminal domain"/>
    <property type="match status" value="1"/>
</dbReference>
<name>A0A848K734_9NOCA</name>
<dbReference type="AlphaFoldDB" id="A0A848K734"/>
<dbReference type="RefSeq" id="WP_169584873.1">
    <property type="nucleotide sequence ID" value="NZ_VCQU01000001.1"/>
</dbReference>
<keyword evidence="8" id="KW-1185">Reference proteome</keyword>
<sequence>MPIPSTERVTELVAEPVTRRGLDLEDLAIVPAGKHSVIRVVVDGDGGISLDDVADLSRELSEILDGEDFGETPYTLEVTTRGVDRPLTAERHWRRARGRKVAISTEAEEIEGRIGELSAGSVVIVVAGKREPSVRTVALADIVKAVVLVEFSRPSPRELELTGLAPGTPAPAGPVSIDLEEADK</sequence>
<dbReference type="InterPro" id="IPR035956">
    <property type="entry name" value="RimP_N_sf"/>
</dbReference>
<dbReference type="InterPro" id="IPR003728">
    <property type="entry name" value="Ribosome_maturation_RimP"/>
</dbReference>
<dbReference type="Pfam" id="PF02576">
    <property type="entry name" value="RimP_N"/>
    <property type="match status" value="1"/>
</dbReference>
<dbReference type="PANTHER" id="PTHR33867:SF1">
    <property type="entry name" value="RIBOSOME MATURATION FACTOR RIMP"/>
    <property type="match status" value="1"/>
</dbReference>
<dbReference type="CDD" id="cd01734">
    <property type="entry name" value="YlxS_C"/>
    <property type="match status" value="1"/>
</dbReference>
<dbReference type="GO" id="GO:0006412">
    <property type="term" value="P:translation"/>
    <property type="evidence" value="ECO:0007669"/>
    <property type="project" value="TreeGrafter"/>
</dbReference>
<evidence type="ECO:0000256" key="2">
    <source>
        <dbReference type="ARBA" id="ARBA00022517"/>
    </source>
</evidence>
<proteinExistence type="inferred from homology"/>
<dbReference type="GO" id="GO:0000028">
    <property type="term" value="P:ribosomal small subunit assembly"/>
    <property type="evidence" value="ECO:0007669"/>
    <property type="project" value="TreeGrafter"/>
</dbReference>
<dbReference type="InterPro" id="IPR036847">
    <property type="entry name" value="RimP_C_sf"/>
</dbReference>
<evidence type="ECO:0000256" key="3">
    <source>
        <dbReference type="HAMAP-Rule" id="MF_01077"/>
    </source>
</evidence>
<organism evidence="7 8">
    <name type="scientific">Antrihabitans stalactiti</name>
    <dbReference type="NCBI Taxonomy" id="2584121"/>
    <lineage>
        <taxon>Bacteria</taxon>
        <taxon>Bacillati</taxon>
        <taxon>Actinomycetota</taxon>
        <taxon>Actinomycetes</taxon>
        <taxon>Mycobacteriales</taxon>
        <taxon>Nocardiaceae</taxon>
        <taxon>Antrihabitans</taxon>
    </lineage>
</organism>
<accession>A0A848K734</accession>
<comment type="similarity">
    <text evidence="3">Belongs to the RimP family.</text>
</comment>
<evidence type="ECO:0000256" key="4">
    <source>
        <dbReference type="SAM" id="MobiDB-lite"/>
    </source>
</evidence>
<dbReference type="Pfam" id="PF17384">
    <property type="entry name" value="DUF150_C"/>
    <property type="match status" value="1"/>
</dbReference>
<dbReference type="NCBIfam" id="NF000930">
    <property type="entry name" value="PRK00092.2-2"/>
    <property type="match status" value="1"/>
</dbReference>
<protein>
    <recommendedName>
        <fullName evidence="3">Ribosome maturation factor RimP</fullName>
    </recommendedName>
</protein>
<evidence type="ECO:0000313" key="7">
    <source>
        <dbReference type="EMBL" id="NMN94189.1"/>
    </source>
</evidence>
<feature type="domain" description="Ribosome maturation factor RimP N-terminal" evidence="5">
    <location>
        <begin position="13"/>
        <end position="84"/>
    </location>
</feature>
<comment type="caution">
    <text evidence="7">The sequence shown here is derived from an EMBL/GenBank/DDBJ whole genome shotgun (WGS) entry which is preliminary data.</text>
</comment>
<feature type="domain" description="Ribosome maturation factor RimP C-terminal" evidence="6">
    <location>
        <begin position="87"/>
        <end position="151"/>
    </location>
</feature>
<dbReference type="HAMAP" id="MF_01077">
    <property type="entry name" value="RimP"/>
    <property type="match status" value="1"/>
</dbReference>
<reference evidence="7 8" key="1">
    <citation type="submission" date="2019-05" db="EMBL/GenBank/DDBJ databases">
        <authorList>
            <person name="Lee S.D."/>
        </authorList>
    </citation>
    <scope>NUCLEOTIDE SEQUENCE [LARGE SCALE GENOMIC DNA]</scope>
    <source>
        <strain evidence="7 8">YC2-7</strain>
    </source>
</reference>
<feature type="region of interest" description="Disordered" evidence="4">
    <location>
        <begin position="160"/>
        <end position="184"/>
    </location>
</feature>
<keyword evidence="2 3" id="KW-0690">Ribosome biogenesis</keyword>
<evidence type="ECO:0000259" key="5">
    <source>
        <dbReference type="Pfam" id="PF02576"/>
    </source>
</evidence>
<comment type="function">
    <text evidence="3">Required for maturation of 30S ribosomal subunits.</text>
</comment>
<dbReference type="EMBL" id="VCQU01000001">
    <property type="protein sequence ID" value="NMN94189.1"/>
    <property type="molecule type" value="Genomic_DNA"/>
</dbReference>
<reference evidence="7 8" key="2">
    <citation type="submission" date="2020-06" db="EMBL/GenBank/DDBJ databases">
        <title>Antribacter stalactiti gen. nov., sp. nov., a new member of the family Nacardiaceae isolated from a cave.</title>
        <authorList>
            <person name="Kim I.S."/>
        </authorList>
    </citation>
    <scope>NUCLEOTIDE SEQUENCE [LARGE SCALE GENOMIC DNA]</scope>
    <source>
        <strain evidence="7 8">YC2-7</strain>
    </source>
</reference>
<comment type="subcellular location">
    <subcellularLocation>
        <location evidence="3">Cytoplasm</location>
    </subcellularLocation>
</comment>
<dbReference type="GO" id="GO:0005829">
    <property type="term" value="C:cytosol"/>
    <property type="evidence" value="ECO:0007669"/>
    <property type="project" value="TreeGrafter"/>
</dbReference>
<dbReference type="InterPro" id="IPR028989">
    <property type="entry name" value="RimP_N"/>
</dbReference>
<keyword evidence="1 3" id="KW-0963">Cytoplasm</keyword>
<dbReference type="PANTHER" id="PTHR33867">
    <property type="entry name" value="RIBOSOME MATURATION FACTOR RIMP"/>
    <property type="match status" value="1"/>
</dbReference>